<sequence length="263" mass="28834">MIPSLVLPSVASDTAQTVVILALLAGALVFIEYHGQCPSIVGFRFAPPYNRLKFGFIALTVLIMSLIARGMSDPGSWTILLTGIGRSIGHALDFPYSPIRLLLVLLPSNSDVQTIDLLRIYAGLSYALSITMVLAFVGLVRLWGWPVRRQAFNVWLNLPLFDPTGGGDVVERLNRDAAINISLGFLLPFLLPAAVLVMSRLFNHFDLLGPQSLIWMTCAWSFVPASMIMRGIATNRIAELITAKRRRAYARAEADAKDGLQPV</sequence>
<feature type="transmembrane region" description="Helical" evidence="1">
    <location>
        <begin position="181"/>
        <end position="202"/>
    </location>
</feature>
<keyword evidence="1" id="KW-0472">Membrane</keyword>
<feature type="transmembrane region" description="Helical" evidence="1">
    <location>
        <begin position="120"/>
        <end position="143"/>
    </location>
</feature>
<feature type="transmembrane region" description="Helical" evidence="1">
    <location>
        <begin position="15"/>
        <end position="33"/>
    </location>
</feature>
<evidence type="ECO:0000313" key="3">
    <source>
        <dbReference type="Proteomes" id="UP001064087"/>
    </source>
</evidence>
<protein>
    <submittedName>
        <fullName evidence="2">Uncharacterized protein</fullName>
    </submittedName>
</protein>
<gene>
    <name evidence="2" type="ORF">N7U68_13595</name>
</gene>
<feature type="transmembrane region" description="Helical" evidence="1">
    <location>
        <begin position="214"/>
        <end position="238"/>
    </location>
</feature>
<proteinExistence type="predicted"/>
<keyword evidence="1" id="KW-0812">Transmembrane</keyword>
<feature type="transmembrane region" description="Helical" evidence="1">
    <location>
        <begin position="54"/>
        <end position="72"/>
    </location>
</feature>
<keyword evidence="1" id="KW-1133">Transmembrane helix</keyword>
<accession>A0ABY6D7L8</accession>
<dbReference type="EMBL" id="CP106738">
    <property type="protein sequence ID" value="UXX82132.1"/>
    <property type="molecule type" value="Genomic_DNA"/>
</dbReference>
<organism evidence="2 3">
    <name type="scientific">Roseovarius pelagicus</name>
    <dbReference type="NCBI Taxonomy" id="2980108"/>
    <lineage>
        <taxon>Bacteria</taxon>
        <taxon>Pseudomonadati</taxon>
        <taxon>Pseudomonadota</taxon>
        <taxon>Alphaproteobacteria</taxon>
        <taxon>Rhodobacterales</taxon>
        <taxon>Roseobacteraceae</taxon>
        <taxon>Roseovarius</taxon>
    </lineage>
</organism>
<evidence type="ECO:0000313" key="2">
    <source>
        <dbReference type="EMBL" id="UXX82132.1"/>
    </source>
</evidence>
<keyword evidence="3" id="KW-1185">Reference proteome</keyword>
<dbReference type="Proteomes" id="UP001064087">
    <property type="component" value="Chromosome"/>
</dbReference>
<name>A0ABY6D7L8_9RHOB</name>
<evidence type="ECO:0000256" key="1">
    <source>
        <dbReference type="SAM" id="Phobius"/>
    </source>
</evidence>
<dbReference type="RefSeq" id="WP_241188072.1">
    <property type="nucleotide sequence ID" value="NZ_CP106738.1"/>
</dbReference>
<reference evidence="2" key="1">
    <citation type="submission" date="2022-10" db="EMBL/GenBank/DDBJ databases">
        <title>Roseovarius pelagicus sp. nov., isolated from Arctic seawater.</title>
        <authorList>
            <person name="Hong Y.W."/>
            <person name="Hwang C.Y."/>
        </authorList>
    </citation>
    <scope>NUCLEOTIDE SEQUENCE</scope>
    <source>
        <strain evidence="2">HL-MP18</strain>
    </source>
</reference>